<accession>A0A852WD71</accession>
<dbReference type="EMBL" id="JACCCZ010000002">
    <property type="protein sequence ID" value="NYG05301.1"/>
    <property type="molecule type" value="Genomic_DNA"/>
</dbReference>
<dbReference type="GeneID" id="98055216"/>
<name>A0A852WD71_PSEA5</name>
<evidence type="ECO:0000313" key="3">
    <source>
        <dbReference type="Proteomes" id="UP000232453"/>
    </source>
</evidence>
<evidence type="ECO:0000313" key="4">
    <source>
        <dbReference type="Proteomes" id="UP000549695"/>
    </source>
</evidence>
<dbReference type="RefSeq" id="WP_100877208.1">
    <property type="nucleotide sequence ID" value="NZ_BAAAJZ010000009.1"/>
</dbReference>
<evidence type="ECO:0000313" key="2">
    <source>
        <dbReference type="EMBL" id="PKB41433.1"/>
    </source>
</evidence>
<dbReference type="AlphaFoldDB" id="A0A852WD71"/>
<proteinExistence type="predicted"/>
<organism evidence="1 4">
    <name type="scientific">Pseudonocardia alni</name>
    <name type="common">Amycolata alni</name>
    <dbReference type="NCBI Taxonomy" id="33907"/>
    <lineage>
        <taxon>Bacteria</taxon>
        <taxon>Bacillati</taxon>
        <taxon>Actinomycetota</taxon>
        <taxon>Actinomycetes</taxon>
        <taxon>Pseudonocardiales</taxon>
        <taxon>Pseudonocardiaceae</taxon>
        <taxon>Pseudonocardia</taxon>
    </lineage>
</organism>
<protein>
    <submittedName>
        <fullName evidence="1">Uncharacterized protein</fullName>
    </submittedName>
</protein>
<dbReference type="Proteomes" id="UP000232453">
    <property type="component" value="Unassembled WGS sequence"/>
</dbReference>
<gene>
    <name evidence="2" type="ORF">ATL51_0101</name>
    <name evidence="1" type="ORF">HDA37_005655</name>
</gene>
<reference evidence="1 4" key="1">
    <citation type="submission" date="2020-07" db="EMBL/GenBank/DDBJ databases">
        <title>Sequencing the genomes of 1000 actinobacteria strains.</title>
        <authorList>
            <person name="Klenk H.-P."/>
        </authorList>
    </citation>
    <scope>NUCLEOTIDE SEQUENCE [LARGE SCALE GENOMIC DNA]</scope>
    <source>
        <strain evidence="2 3">DSM 44104</strain>
        <strain evidence="1 4">DSM 44749</strain>
    </source>
</reference>
<evidence type="ECO:0000313" key="1">
    <source>
        <dbReference type="EMBL" id="NYG05301.1"/>
    </source>
</evidence>
<accession>A0AA44ZSK0</accession>
<sequence length="71" mass="7818">MSDRITITLVTGSERHRTSEPIDAPVDDPHQIWAHVLELADRIGGLARHAYLAEIAVAETGLPLYDLRCLG</sequence>
<dbReference type="Proteomes" id="UP000549695">
    <property type="component" value="Unassembled WGS sequence"/>
</dbReference>
<keyword evidence="4" id="KW-1185">Reference proteome</keyword>
<dbReference type="EMBL" id="PHUJ01000001">
    <property type="protein sequence ID" value="PKB41433.1"/>
    <property type="molecule type" value="Genomic_DNA"/>
</dbReference>
<comment type="caution">
    <text evidence="1">The sequence shown here is derived from an EMBL/GenBank/DDBJ whole genome shotgun (WGS) entry which is preliminary data.</text>
</comment>